<evidence type="ECO:0000313" key="4">
    <source>
        <dbReference type="EMBL" id="KAK6225153.1"/>
    </source>
</evidence>
<dbReference type="EMBL" id="JASAOK010000007">
    <property type="protein sequence ID" value="KAK6225134.1"/>
    <property type="molecule type" value="Genomic_DNA"/>
</dbReference>
<sequence length="107" mass="11643">MPSTASCPDPSSLPDFVNIHGIPGNVSTGFVPVGRNGSYEAMTTCCLPSVVSIASDCYYWCELPKNALDGFEAAAVAAIAAFAKELFRELQVLQTRRFIIQELRRRS</sequence>
<dbReference type="EMBL" id="JASAOK010000006">
    <property type="protein sequence ID" value="KAK6225143.1"/>
    <property type="molecule type" value="Genomic_DNA"/>
</dbReference>
<evidence type="ECO:0000313" key="2">
    <source>
        <dbReference type="EMBL" id="KAK6225134.1"/>
    </source>
</evidence>
<evidence type="ECO:0000313" key="3">
    <source>
        <dbReference type="EMBL" id="KAK6225143.1"/>
    </source>
</evidence>
<accession>A0AAV9TSR0</accession>
<dbReference type="Proteomes" id="UP001327957">
    <property type="component" value="Unassembled WGS sequence"/>
</dbReference>
<reference evidence="2 5" key="1">
    <citation type="submission" date="2023-04" db="EMBL/GenBank/DDBJ databases">
        <title>Colletotrichum tabacum stain YC1 causing leaf anthracnose on Nicotiana tabacum(L.) cv.</title>
        <authorList>
            <person name="Ji Z."/>
            <person name="Wang M."/>
            <person name="Zhang J."/>
            <person name="Wang N."/>
            <person name="Zhou Z."/>
        </authorList>
    </citation>
    <scope>NUCLEOTIDE SEQUENCE [LARGE SCALE GENOMIC DNA]</scope>
    <source>
        <strain evidence="2 5">YC1</strain>
    </source>
</reference>
<name>A0AAV9TSR0_9PEZI</name>
<protein>
    <submittedName>
        <fullName evidence="2">Uncharacterized protein</fullName>
    </submittedName>
</protein>
<keyword evidence="5" id="KW-1185">Reference proteome</keyword>
<dbReference type="AlphaFoldDB" id="A0AAV9TSR0"/>
<organism evidence="2 5">
    <name type="scientific">Colletotrichum tabaci</name>
    <dbReference type="NCBI Taxonomy" id="1209068"/>
    <lineage>
        <taxon>Eukaryota</taxon>
        <taxon>Fungi</taxon>
        <taxon>Dikarya</taxon>
        <taxon>Ascomycota</taxon>
        <taxon>Pezizomycotina</taxon>
        <taxon>Sordariomycetes</taxon>
        <taxon>Hypocreomycetidae</taxon>
        <taxon>Glomerellales</taxon>
        <taxon>Glomerellaceae</taxon>
        <taxon>Colletotrichum</taxon>
        <taxon>Colletotrichum destructivum species complex</taxon>
    </lineage>
</organism>
<evidence type="ECO:0000313" key="1">
    <source>
        <dbReference type="EMBL" id="KAK6218084.1"/>
    </source>
</evidence>
<comment type="caution">
    <text evidence="2">The sequence shown here is derived from an EMBL/GenBank/DDBJ whole genome shotgun (WGS) entry which is preliminary data.</text>
</comment>
<dbReference type="EMBL" id="JASAOK010000036">
    <property type="protein sequence ID" value="KAK6218084.1"/>
    <property type="molecule type" value="Genomic_DNA"/>
</dbReference>
<dbReference type="EMBL" id="JASAOK010000005">
    <property type="protein sequence ID" value="KAK6225153.1"/>
    <property type="molecule type" value="Genomic_DNA"/>
</dbReference>
<evidence type="ECO:0000313" key="5">
    <source>
        <dbReference type="Proteomes" id="UP001327957"/>
    </source>
</evidence>
<gene>
    <name evidence="4" type="ORF">QIS74_02516</name>
    <name evidence="3" type="ORF">QIS74_02524</name>
    <name evidence="2" type="ORF">QIS74_02532</name>
    <name evidence="1" type="ORF">QIS74_06595</name>
</gene>
<proteinExistence type="predicted"/>